<dbReference type="RefSeq" id="WP_273692262.1">
    <property type="nucleotide sequence ID" value="NZ_CP117414.1"/>
</dbReference>
<evidence type="ECO:0008006" key="4">
    <source>
        <dbReference type="Google" id="ProtNLM"/>
    </source>
</evidence>
<dbReference type="InterPro" id="IPR011990">
    <property type="entry name" value="TPR-like_helical_dom_sf"/>
</dbReference>
<sequence length="301" mass="32339">MNAQRPPARPRKSRSRKGLTSSRIDLAALAAALDAVTLDPDPAALDRAQDAAYDAWEASGADQASLARSALAISPLCADAYVLLAEDDAVTDLDATVLYRLGMKAGELALGEDFENLKGEFWGWLQTRPYMRARAGRAGALYRTGHVDEALGHWRALLDLNPGDNQGVRYTLALVLLDRGDDGELRRLLGAHDDDAGIATTYTRALIAFRDGDLEAGDLLTDAIRGNRHVAAILAGTQPSRVSNNGYLTMGGTDEATIALPAEVPFAKRTAGPGCWVYDFHHVRLGPLGRLVLTELPDNAR</sequence>
<reference evidence="2 3" key="1">
    <citation type="submission" date="2023-02" db="EMBL/GenBank/DDBJ databases">
        <title>Genome sequence of Sphingomonas naphthae.</title>
        <authorList>
            <person name="Kim S."/>
            <person name="Heo J."/>
            <person name="Kwon S.-W."/>
        </authorList>
    </citation>
    <scope>NUCLEOTIDE SEQUENCE [LARGE SCALE GENOMIC DNA]</scope>
    <source>
        <strain evidence="2 3">KACC 18716</strain>
        <plasmid evidence="2 3">unnamed3</plasmid>
    </source>
</reference>
<name>A0ABY7TRP6_9SPHN</name>
<feature type="compositionally biased region" description="Basic residues" evidence="1">
    <location>
        <begin position="8"/>
        <end position="17"/>
    </location>
</feature>
<dbReference type="SUPFAM" id="SSF48452">
    <property type="entry name" value="TPR-like"/>
    <property type="match status" value="1"/>
</dbReference>
<dbReference type="Proteomes" id="UP001220395">
    <property type="component" value="Plasmid unnamed3"/>
</dbReference>
<dbReference type="Gene3D" id="1.25.40.10">
    <property type="entry name" value="Tetratricopeptide repeat domain"/>
    <property type="match status" value="1"/>
</dbReference>
<feature type="region of interest" description="Disordered" evidence="1">
    <location>
        <begin position="1"/>
        <end position="20"/>
    </location>
</feature>
<dbReference type="EMBL" id="CP117414">
    <property type="protein sequence ID" value="WCT75887.1"/>
    <property type="molecule type" value="Genomic_DNA"/>
</dbReference>
<gene>
    <name evidence="2" type="ORF">PQ455_20640</name>
</gene>
<accession>A0ABY7TRP6</accession>
<evidence type="ECO:0000256" key="1">
    <source>
        <dbReference type="SAM" id="MobiDB-lite"/>
    </source>
</evidence>
<proteinExistence type="predicted"/>
<protein>
    <recommendedName>
        <fullName evidence="4">Tetratricopeptide repeat protein</fullName>
    </recommendedName>
</protein>
<geneLocation type="plasmid" evidence="2 3">
    <name>unnamed3</name>
</geneLocation>
<keyword evidence="3" id="KW-1185">Reference proteome</keyword>
<organism evidence="2 3">
    <name type="scientific">Sphingomonas naphthae</name>
    <dbReference type="NCBI Taxonomy" id="1813468"/>
    <lineage>
        <taxon>Bacteria</taxon>
        <taxon>Pseudomonadati</taxon>
        <taxon>Pseudomonadota</taxon>
        <taxon>Alphaproteobacteria</taxon>
        <taxon>Sphingomonadales</taxon>
        <taxon>Sphingomonadaceae</taxon>
        <taxon>Sphingomonas</taxon>
    </lineage>
</organism>
<evidence type="ECO:0000313" key="2">
    <source>
        <dbReference type="EMBL" id="WCT75887.1"/>
    </source>
</evidence>
<evidence type="ECO:0000313" key="3">
    <source>
        <dbReference type="Proteomes" id="UP001220395"/>
    </source>
</evidence>
<keyword evidence="2" id="KW-0614">Plasmid</keyword>